<dbReference type="InterPro" id="IPR013249">
    <property type="entry name" value="RNA_pol_sigma70_r4_t2"/>
</dbReference>
<dbReference type="Gene3D" id="1.10.10.10">
    <property type="entry name" value="Winged helix-like DNA-binding domain superfamily/Winged helix DNA-binding domain"/>
    <property type="match status" value="1"/>
</dbReference>
<sequence length="163" mass="19104">MHYSLLLQIVQQYVPTNEDAEEVLQDVFIKIWNNIDQIDVNKNITGYLFRITRNTCLDFLRSKRHALALETNSLQQKNLLNFHALTNNTASTIIENELIDLINENIKLLPEKCRLVFIKSRFEGKKHKEISSELDISTKTIENHITKAIKHLRKSLKDYLPFL</sequence>
<dbReference type="InterPro" id="IPR000792">
    <property type="entry name" value="Tscrpt_reg_LuxR_C"/>
</dbReference>
<evidence type="ECO:0000259" key="5">
    <source>
        <dbReference type="Pfam" id="PF04542"/>
    </source>
</evidence>
<evidence type="ECO:0000313" key="7">
    <source>
        <dbReference type="EMBL" id="MCL6293914.1"/>
    </source>
</evidence>
<dbReference type="Proteomes" id="UP001165381">
    <property type="component" value="Unassembled WGS sequence"/>
</dbReference>
<comment type="caution">
    <text evidence="7">The sequence shown here is derived from an EMBL/GenBank/DDBJ whole genome shotgun (WGS) entry which is preliminary data.</text>
</comment>
<dbReference type="InterPro" id="IPR013325">
    <property type="entry name" value="RNA_pol_sigma_r2"/>
</dbReference>
<gene>
    <name evidence="7" type="ORF">M3P09_02845</name>
</gene>
<feature type="domain" description="RNA polymerase sigma factor 70 region 4 type 2" evidence="6">
    <location>
        <begin position="106"/>
        <end position="152"/>
    </location>
</feature>
<dbReference type="PRINTS" id="PR00038">
    <property type="entry name" value="HTHLUXR"/>
</dbReference>
<comment type="similarity">
    <text evidence="1">Belongs to the sigma-70 factor family. ECF subfamily.</text>
</comment>
<dbReference type="InterPro" id="IPR013324">
    <property type="entry name" value="RNA_pol_sigma_r3/r4-like"/>
</dbReference>
<dbReference type="NCBIfam" id="TIGR02985">
    <property type="entry name" value="Sig70_bacteroi1"/>
    <property type="match status" value="1"/>
</dbReference>
<evidence type="ECO:0000259" key="6">
    <source>
        <dbReference type="Pfam" id="PF08281"/>
    </source>
</evidence>
<dbReference type="InterPro" id="IPR039425">
    <property type="entry name" value="RNA_pol_sigma-70-like"/>
</dbReference>
<dbReference type="EMBL" id="JAMFLZ010000001">
    <property type="protein sequence ID" value="MCL6293914.1"/>
    <property type="molecule type" value="Genomic_DNA"/>
</dbReference>
<dbReference type="InterPro" id="IPR014284">
    <property type="entry name" value="RNA_pol_sigma-70_dom"/>
</dbReference>
<dbReference type="Gene3D" id="1.10.1740.10">
    <property type="match status" value="1"/>
</dbReference>
<evidence type="ECO:0000256" key="4">
    <source>
        <dbReference type="ARBA" id="ARBA00023163"/>
    </source>
</evidence>
<dbReference type="PANTHER" id="PTHR43133">
    <property type="entry name" value="RNA POLYMERASE ECF-TYPE SIGMA FACTO"/>
    <property type="match status" value="1"/>
</dbReference>
<evidence type="ECO:0000256" key="3">
    <source>
        <dbReference type="ARBA" id="ARBA00023082"/>
    </source>
</evidence>
<dbReference type="InterPro" id="IPR007627">
    <property type="entry name" value="RNA_pol_sigma70_r2"/>
</dbReference>
<proteinExistence type="inferred from homology"/>
<dbReference type="SUPFAM" id="SSF88659">
    <property type="entry name" value="Sigma3 and sigma4 domains of RNA polymerase sigma factors"/>
    <property type="match status" value="1"/>
</dbReference>
<dbReference type="Pfam" id="PF04542">
    <property type="entry name" value="Sigma70_r2"/>
    <property type="match status" value="1"/>
</dbReference>
<name>A0ABT0QCD3_9FLAO</name>
<dbReference type="Pfam" id="PF08281">
    <property type="entry name" value="Sigma70_r4_2"/>
    <property type="match status" value="1"/>
</dbReference>
<evidence type="ECO:0000256" key="2">
    <source>
        <dbReference type="ARBA" id="ARBA00023015"/>
    </source>
</evidence>
<accession>A0ABT0QCD3</accession>
<keyword evidence="4" id="KW-0804">Transcription</keyword>
<evidence type="ECO:0000256" key="1">
    <source>
        <dbReference type="ARBA" id="ARBA00010641"/>
    </source>
</evidence>
<evidence type="ECO:0000313" key="8">
    <source>
        <dbReference type="Proteomes" id="UP001165381"/>
    </source>
</evidence>
<keyword evidence="3" id="KW-0731">Sigma factor</keyword>
<reference evidence="7" key="1">
    <citation type="submission" date="2022-05" db="EMBL/GenBank/DDBJ databases">
        <authorList>
            <person name="Park J.-S."/>
        </authorList>
    </citation>
    <scope>NUCLEOTIDE SEQUENCE</scope>
    <source>
        <strain evidence="7">2012CJ34-3</strain>
    </source>
</reference>
<dbReference type="InterPro" id="IPR014327">
    <property type="entry name" value="RNA_pol_sigma70_bacteroid"/>
</dbReference>
<organism evidence="7 8">
    <name type="scientific">Jejuia spongiicola</name>
    <dbReference type="NCBI Taxonomy" id="2942207"/>
    <lineage>
        <taxon>Bacteria</taxon>
        <taxon>Pseudomonadati</taxon>
        <taxon>Bacteroidota</taxon>
        <taxon>Flavobacteriia</taxon>
        <taxon>Flavobacteriales</taxon>
        <taxon>Flavobacteriaceae</taxon>
        <taxon>Jejuia</taxon>
    </lineage>
</organism>
<keyword evidence="8" id="KW-1185">Reference proteome</keyword>
<dbReference type="NCBIfam" id="TIGR02937">
    <property type="entry name" value="sigma70-ECF"/>
    <property type="match status" value="1"/>
</dbReference>
<dbReference type="PANTHER" id="PTHR43133:SF46">
    <property type="entry name" value="RNA POLYMERASE SIGMA-70 FACTOR ECF SUBFAMILY"/>
    <property type="match status" value="1"/>
</dbReference>
<feature type="domain" description="RNA polymerase sigma-70 region 2" evidence="5">
    <location>
        <begin position="2"/>
        <end position="64"/>
    </location>
</feature>
<keyword evidence="2" id="KW-0805">Transcription regulation</keyword>
<protein>
    <submittedName>
        <fullName evidence="7">RNA polymerase sigma-70 factor</fullName>
    </submittedName>
</protein>
<dbReference type="InterPro" id="IPR036388">
    <property type="entry name" value="WH-like_DNA-bd_sf"/>
</dbReference>
<dbReference type="SUPFAM" id="SSF88946">
    <property type="entry name" value="Sigma2 domain of RNA polymerase sigma factors"/>
    <property type="match status" value="1"/>
</dbReference>